<dbReference type="AlphaFoldDB" id="A0A9W7E1V1"/>
<name>A0A9W7E1V1_9STRA</name>
<dbReference type="EMBL" id="BRXZ01001095">
    <property type="protein sequence ID" value="GMH62225.1"/>
    <property type="molecule type" value="Genomic_DNA"/>
</dbReference>
<protein>
    <submittedName>
        <fullName evidence="2">Uncharacterized protein</fullName>
    </submittedName>
</protein>
<evidence type="ECO:0000256" key="1">
    <source>
        <dbReference type="SAM" id="MobiDB-lite"/>
    </source>
</evidence>
<feature type="compositionally biased region" description="Basic and acidic residues" evidence="1">
    <location>
        <begin position="98"/>
        <end position="111"/>
    </location>
</feature>
<sequence length="146" mass="16141">MFSFTKLNPLGLLGPKGDEAAESASSGDYTTSTSFCEPSEDDFEGIEKVFSQKTSRMPGRTEADGAIRGRKSAKRKKPAARKQKVRRMPNAHSPARVHPSEDNKAVRKSGRIEVKSAIRRRNDAQREKAFENTEIYGLDTGILPSD</sequence>
<feature type="compositionally biased region" description="Polar residues" evidence="1">
    <location>
        <begin position="23"/>
        <end position="36"/>
    </location>
</feature>
<dbReference type="Proteomes" id="UP001165082">
    <property type="component" value="Unassembled WGS sequence"/>
</dbReference>
<keyword evidence="3" id="KW-1185">Reference proteome</keyword>
<reference evidence="2" key="1">
    <citation type="submission" date="2022-07" db="EMBL/GenBank/DDBJ databases">
        <title>Genome analysis of Parmales, a sister group of diatoms, reveals the evolutionary specialization of diatoms from phago-mixotrophs to photoautotrophs.</title>
        <authorList>
            <person name="Ban H."/>
            <person name="Sato S."/>
            <person name="Yoshikawa S."/>
            <person name="Kazumasa Y."/>
            <person name="Nakamura Y."/>
            <person name="Ichinomiya M."/>
            <person name="Saitoh K."/>
            <person name="Sato N."/>
            <person name="Blanc-Mathieu R."/>
            <person name="Endo H."/>
            <person name="Kuwata A."/>
            <person name="Ogata H."/>
        </authorList>
    </citation>
    <scope>NUCLEOTIDE SEQUENCE</scope>
</reference>
<evidence type="ECO:0000313" key="3">
    <source>
        <dbReference type="Proteomes" id="UP001165082"/>
    </source>
</evidence>
<organism evidence="2 3">
    <name type="scientific">Triparma retinervis</name>
    <dbReference type="NCBI Taxonomy" id="2557542"/>
    <lineage>
        <taxon>Eukaryota</taxon>
        <taxon>Sar</taxon>
        <taxon>Stramenopiles</taxon>
        <taxon>Ochrophyta</taxon>
        <taxon>Bolidophyceae</taxon>
        <taxon>Parmales</taxon>
        <taxon>Triparmaceae</taxon>
        <taxon>Triparma</taxon>
    </lineage>
</organism>
<evidence type="ECO:0000313" key="2">
    <source>
        <dbReference type="EMBL" id="GMH62225.1"/>
    </source>
</evidence>
<comment type="caution">
    <text evidence="2">The sequence shown here is derived from an EMBL/GenBank/DDBJ whole genome shotgun (WGS) entry which is preliminary data.</text>
</comment>
<feature type="compositionally biased region" description="Basic residues" evidence="1">
    <location>
        <begin position="68"/>
        <end position="89"/>
    </location>
</feature>
<feature type="region of interest" description="Disordered" evidence="1">
    <location>
        <begin position="1"/>
        <end position="38"/>
    </location>
</feature>
<accession>A0A9W7E1V1</accession>
<gene>
    <name evidence="2" type="ORF">TrRE_jg5070</name>
</gene>
<proteinExistence type="predicted"/>
<feature type="compositionally biased region" description="Low complexity" evidence="1">
    <location>
        <begin position="1"/>
        <end position="15"/>
    </location>
</feature>
<feature type="region of interest" description="Disordered" evidence="1">
    <location>
        <begin position="52"/>
        <end position="111"/>
    </location>
</feature>